<dbReference type="AlphaFoldDB" id="A0A2W1NQ38"/>
<dbReference type="EMBL" id="QKSB01000006">
    <property type="protein sequence ID" value="PZE16748.1"/>
    <property type="molecule type" value="Genomic_DNA"/>
</dbReference>
<name>A0A2W1NQ38_9FLAO</name>
<dbReference type="InterPro" id="IPR029052">
    <property type="entry name" value="Metallo-depent_PP-like"/>
</dbReference>
<organism evidence="1 2">
    <name type="scientific">Putridiphycobacter roseus</name>
    <dbReference type="NCBI Taxonomy" id="2219161"/>
    <lineage>
        <taxon>Bacteria</taxon>
        <taxon>Pseudomonadati</taxon>
        <taxon>Bacteroidota</taxon>
        <taxon>Flavobacteriia</taxon>
        <taxon>Flavobacteriales</taxon>
        <taxon>Crocinitomicaceae</taxon>
        <taxon>Putridiphycobacter</taxon>
    </lineage>
</organism>
<dbReference type="Proteomes" id="UP000249248">
    <property type="component" value="Unassembled WGS sequence"/>
</dbReference>
<proteinExistence type="predicted"/>
<dbReference type="RefSeq" id="WP_111063357.1">
    <property type="nucleotide sequence ID" value="NZ_JBHUCU010000007.1"/>
</dbReference>
<evidence type="ECO:0000313" key="2">
    <source>
        <dbReference type="Proteomes" id="UP000249248"/>
    </source>
</evidence>
<evidence type="ECO:0000313" key="1">
    <source>
        <dbReference type="EMBL" id="PZE16748.1"/>
    </source>
</evidence>
<comment type="caution">
    <text evidence="1">The sequence shown here is derived from an EMBL/GenBank/DDBJ whole genome shotgun (WGS) entry which is preliminary data.</text>
</comment>
<dbReference type="SUPFAM" id="SSF56300">
    <property type="entry name" value="Metallo-dependent phosphatases"/>
    <property type="match status" value="1"/>
</dbReference>
<dbReference type="PROSITE" id="PS51257">
    <property type="entry name" value="PROKAR_LIPOPROTEIN"/>
    <property type="match status" value="1"/>
</dbReference>
<evidence type="ECO:0008006" key="3">
    <source>
        <dbReference type="Google" id="ProtNLM"/>
    </source>
</evidence>
<dbReference type="OrthoDB" id="1116938at2"/>
<gene>
    <name evidence="1" type="ORF">DNU06_10840</name>
</gene>
<reference evidence="1 2" key="1">
    <citation type="submission" date="2018-06" db="EMBL/GenBank/DDBJ databases">
        <title>The draft genome sequence of Crocinitomix sp. SM1701.</title>
        <authorList>
            <person name="Zhang X."/>
        </authorList>
    </citation>
    <scope>NUCLEOTIDE SEQUENCE [LARGE SCALE GENOMIC DNA]</scope>
    <source>
        <strain evidence="1 2">SM1701</strain>
    </source>
</reference>
<accession>A0A2W1NQ38</accession>
<protein>
    <recommendedName>
        <fullName evidence="3">Calcineurin-like phosphoesterase domain-containing protein</fullName>
    </recommendedName>
</protein>
<sequence>MKMNRWIKPITFIFFLYFLAACRSKKENYEFFNRYVFLAHTYDKSNVLDARIPVLSNTFSQIWLGGDILDLGKDTNGIFTLDYLDKILNIKSSSTQWSLGNHEKRFGLSKIAKYTQKPGYYAKYIKGITLININSNLLEYSAGCAERNQQVNFVLQVLDTIQKSSHVILLSHHVIWEGFSEDSVLMKDYANTSHSHKFMYCSPNLTPHEVLAPKIDTLIKRKKKIIFLSGDFGQKNSTYAFQNKNGLTFLGNGILARNKYNKKFNRLKEEDSVLVFYHFYHSGILKWQFVPLSDL</sequence>
<keyword evidence="2" id="KW-1185">Reference proteome</keyword>